<protein>
    <recommendedName>
        <fullName evidence="3">WVELL protein</fullName>
    </recommendedName>
</protein>
<organism evidence="1 2">
    <name type="scientific">Sutcliffiella cohnii</name>
    <dbReference type="NCBI Taxonomy" id="33932"/>
    <lineage>
        <taxon>Bacteria</taxon>
        <taxon>Bacillati</taxon>
        <taxon>Bacillota</taxon>
        <taxon>Bacilli</taxon>
        <taxon>Bacillales</taxon>
        <taxon>Bacillaceae</taxon>
        <taxon>Sutcliffiella</taxon>
    </lineage>
</organism>
<evidence type="ECO:0008006" key="3">
    <source>
        <dbReference type="Google" id="ProtNLM"/>
    </source>
</evidence>
<sequence>MNEYIEQLTDRLLKQNQHLTYNQARAWVEHLWEDFESTYAKAGYEYKGKEMTAKIVVQWIDNHGVTLHEFLSNNPKYAHLFTDLKH</sequence>
<gene>
    <name evidence="1" type="ORF">BC6307_02725</name>
</gene>
<accession>A0A223KLN0</accession>
<dbReference type="Proteomes" id="UP000215224">
    <property type="component" value="Chromosome"/>
</dbReference>
<dbReference type="InterPro" id="IPR026952">
    <property type="entry name" value="WVELL"/>
</dbReference>
<evidence type="ECO:0000313" key="2">
    <source>
        <dbReference type="Proteomes" id="UP000215224"/>
    </source>
</evidence>
<keyword evidence="2" id="KW-1185">Reference proteome</keyword>
<dbReference type="KEGG" id="bcoh:BC6307_02725"/>
<dbReference type="STRING" id="1314751.GCA_001591425_04780"/>
<dbReference type="Pfam" id="PF14043">
    <property type="entry name" value="WVELL"/>
    <property type="match status" value="1"/>
</dbReference>
<dbReference type="EMBL" id="CP018866">
    <property type="protein sequence ID" value="AST90274.1"/>
    <property type="molecule type" value="Genomic_DNA"/>
</dbReference>
<dbReference type="AlphaFoldDB" id="A0A223KLN0"/>
<name>A0A223KLN0_9BACI</name>
<reference evidence="1 2" key="1">
    <citation type="submission" date="2016-12" db="EMBL/GenBank/DDBJ databases">
        <title>The whole genome sequencing and assembly of Bacillus cohnii DSM 6307T strain.</title>
        <authorList>
            <person name="Lee Y.-J."/>
            <person name="Yi H."/>
            <person name="Bahn Y.-S."/>
            <person name="Kim J.F."/>
            <person name="Lee D.-W."/>
        </authorList>
    </citation>
    <scope>NUCLEOTIDE SEQUENCE [LARGE SCALE GENOMIC DNA]</scope>
    <source>
        <strain evidence="1 2">DSM 6307</strain>
    </source>
</reference>
<proteinExistence type="predicted"/>
<evidence type="ECO:0000313" key="1">
    <source>
        <dbReference type="EMBL" id="AST90274.1"/>
    </source>
</evidence>